<keyword evidence="7 9" id="KW-0326">Glycosidase</keyword>
<evidence type="ECO:0000313" key="12">
    <source>
        <dbReference type="EMBL" id="GCB25346.1"/>
    </source>
</evidence>
<dbReference type="GO" id="GO:0000272">
    <property type="term" value="P:polysaccharide catabolic process"/>
    <property type="evidence" value="ECO:0007669"/>
    <property type="project" value="UniProtKB-KW"/>
</dbReference>
<comment type="similarity">
    <text evidence="2">Belongs to the glycosyl hydrolase 18 family. Chitinase class V subfamily.</text>
</comment>
<feature type="domain" description="GH18" evidence="11">
    <location>
        <begin position="5"/>
        <end position="375"/>
    </location>
</feature>
<evidence type="ECO:0000259" key="11">
    <source>
        <dbReference type="PROSITE" id="PS51910"/>
    </source>
</evidence>
<evidence type="ECO:0000256" key="2">
    <source>
        <dbReference type="ARBA" id="ARBA00008682"/>
    </source>
</evidence>
<keyword evidence="5" id="KW-0146">Chitin degradation</keyword>
<organism evidence="12 13">
    <name type="scientific">Aspergillus awamori</name>
    <name type="common">Black koji mold</name>
    <dbReference type="NCBI Taxonomy" id="105351"/>
    <lineage>
        <taxon>Eukaryota</taxon>
        <taxon>Fungi</taxon>
        <taxon>Dikarya</taxon>
        <taxon>Ascomycota</taxon>
        <taxon>Pezizomycotina</taxon>
        <taxon>Eurotiomycetes</taxon>
        <taxon>Eurotiomycetidae</taxon>
        <taxon>Eurotiales</taxon>
        <taxon>Aspergillaceae</taxon>
        <taxon>Aspergillus</taxon>
    </lineage>
</organism>
<sequence length="376" mass="42012">MSSDGVYVTYYTSWAHYGREQGPEDIPAADKLTHICYAFADIGSDGKVHFDPKDPDIPNYARQLKDAQGDKKLLLSIGGWSYREHFRGPASTDDGRRKFAQTAVALMTDLTYDGLDIDWEGISSADSDNFVKLLQECRKELDKAKREHSKREDKYHLFIATSASPDEYRNINFKEIERLGLVDYYSLMAYDFVTSSNDPEQPNYNGTAGHSSNLYKSTQTPAATPFSVDDAVSGYISGGVPPSKLLLGMPLYSHDFADTQGPGTLYTGCDRGDYDEPSPSKAWTGTHDFKNLGKIIAQPEWAIKSDGEAQAYYAYNETESLMMSFDASPTADIKGKYARKQGLAGGMWWESNGDYRDKDTKDGYIRTFMSAFESEN</sequence>
<keyword evidence="6" id="KW-0119">Carbohydrate metabolism</keyword>
<dbReference type="Proteomes" id="UP000286921">
    <property type="component" value="Unassembled WGS sequence"/>
</dbReference>
<proteinExistence type="inferred from homology"/>
<evidence type="ECO:0000256" key="8">
    <source>
        <dbReference type="ARBA" id="ARBA00023326"/>
    </source>
</evidence>
<dbReference type="SUPFAM" id="SSF51445">
    <property type="entry name" value="(Trans)glycosidases"/>
    <property type="match status" value="1"/>
</dbReference>
<dbReference type="InterPro" id="IPR029070">
    <property type="entry name" value="Chitinase_insertion_sf"/>
</dbReference>
<dbReference type="GO" id="GO:0008061">
    <property type="term" value="F:chitin binding"/>
    <property type="evidence" value="ECO:0007669"/>
    <property type="project" value="InterPro"/>
</dbReference>
<keyword evidence="8" id="KW-0624">Polysaccharide degradation</keyword>
<dbReference type="InterPro" id="IPR001223">
    <property type="entry name" value="Glyco_hydro18_cat"/>
</dbReference>
<dbReference type="InterPro" id="IPR050314">
    <property type="entry name" value="Glycosyl_Hydrlase_18"/>
</dbReference>
<evidence type="ECO:0000256" key="10">
    <source>
        <dbReference type="SAM" id="Coils"/>
    </source>
</evidence>
<evidence type="ECO:0000256" key="6">
    <source>
        <dbReference type="ARBA" id="ARBA00023277"/>
    </source>
</evidence>
<name>A0A401L1F4_ASPAW</name>
<dbReference type="GO" id="GO:0006032">
    <property type="term" value="P:chitin catabolic process"/>
    <property type="evidence" value="ECO:0007669"/>
    <property type="project" value="UniProtKB-KW"/>
</dbReference>
<dbReference type="AlphaFoldDB" id="A0A401L1F4"/>
<protein>
    <recommendedName>
        <fullName evidence="3">chitinase</fullName>
        <ecNumber evidence="3">3.2.1.14</ecNumber>
    </recommendedName>
</protein>
<evidence type="ECO:0000256" key="7">
    <source>
        <dbReference type="ARBA" id="ARBA00023295"/>
    </source>
</evidence>
<evidence type="ECO:0000256" key="3">
    <source>
        <dbReference type="ARBA" id="ARBA00012729"/>
    </source>
</evidence>
<feature type="coiled-coil region" evidence="10">
    <location>
        <begin position="127"/>
        <end position="154"/>
    </location>
</feature>
<dbReference type="Gene3D" id="3.10.50.10">
    <property type="match status" value="1"/>
</dbReference>
<dbReference type="EC" id="3.2.1.14" evidence="3"/>
<evidence type="ECO:0000256" key="1">
    <source>
        <dbReference type="ARBA" id="ARBA00000822"/>
    </source>
</evidence>
<gene>
    <name evidence="12" type="ORF">AAWM_08231</name>
</gene>
<dbReference type="PANTHER" id="PTHR11177">
    <property type="entry name" value="CHITINASE"/>
    <property type="match status" value="1"/>
</dbReference>
<dbReference type="Gene3D" id="3.20.20.80">
    <property type="entry name" value="Glycosidases"/>
    <property type="match status" value="1"/>
</dbReference>
<dbReference type="GO" id="GO:0008843">
    <property type="term" value="F:endochitinase activity"/>
    <property type="evidence" value="ECO:0007669"/>
    <property type="project" value="UniProtKB-EC"/>
</dbReference>
<dbReference type="SMART" id="SM00636">
    <property type="entry name" value="Glyco_18"/>
    <property type="match status" value="1"/>
</dbReference>
<keyword evidence="10" id="KW-0175">Coiled coil</keyword>
<dbReference type="InterPro" id="IPR001579">
    <property type="entry name" value="Glyco_hydro_18_chit_AS"/>
</dbReference>
<dbReference type="EMBL" id="BDHI01000021">
    <property type="protein sequence ID" value="GCB25346.1"/>
    <property type="molecule type" value="Genomic_DNA"/>
</dbReference>
<accession>A0A401L1F4</accession>
<evidence type="ECO:0000256" key="9">
    <source>
        <dbReference type="RuleBase" id="RU000489"/>
    </source>
</evidence>
<dbReference type="STRING" id="105351.A0A401L1F4"/>
<keyword evidence="4 9" id="KW-0378">Hydrolase</keyword>
<evidence type="ECO:0000313" key="13">
    <source>
        <dbReference type="Proteomes" id="UP000286921"/>
    </source>
</evidence>
<comment type="catalytic activity">
    <reaction evidence="1">
        <text>Random endo-hydrolysis of N-acetyl-beta-D-glucosaminide (1-&gt;4)-beta-linkages in chitin and chitodextrins.</text>
        <dbReference type="EC" id="3.2.1.14"/>
    </reaction>
</comment>
<dbReference type="InterPro" id="IPR011583">
    <property type="entry name" value="Chitinase_II/V-like_cat"/>
</dbReference>
<dbReference type="PANTHER" id="PTHR11177:SF317">
    <property type="entry name" value="CHITINASE 12-RELATED"/>
    <property type="match status" value="1"/>
</dbReference>
<evidence type="ECO:0000256" key="4">
    <source>
        <dbReference type="ARBA" id="ARBA00022801"/>
    </source>
</evidence>
<dbReference type="PROSITE" id="PS51910">
    <property type="entry name" value="GH18_2"/>
    <property type="match status" value="1"/>
</dbReference>
<evidence type="ECO:0000256" key="5">
    <source>
        <dbReference type="ARBA" id="ARBA00023024"/>
    </source>
</evidence>
<dbReference type="GO" id="GO:0005576">
    <property type="term" value="C:extracellular region"/>
    <property type="evidence" value="ECO:0007669"/>
    <property type="project" value="TreeGrafter"/>
</dbReference>
<dbReference type="Pfam" id="PF00704">
    <property type="entry name" value="Glyco_hydro_18"/>
    <property type="match status" value="1"/>
</dbReference>
<reference evidence="12 13" key="1">
    <citation type="submission" date="2016-09" db="EMBL/GenBank/DDBJ databases">
        <title>Aspergillus awamori IFM 58123T.</title>
        <authorList>
            <person name="Kusuya Y."/>
            <person name="Shimizu M."/>
            <person name="Takahashi H."/>
            <person name="Yaguchi T."/>
        </authorList>
    </citation>
    <scope>NUCLEOTIDE SEQUENCE [LARGE SCALE GENOMIC DNA]</scope>
    <source>
        <strain evidence="12 13">IFM 58123</strain>
    </source>
</reference>
<dbReference type="InterPro" id="IPR017853">
    <property type="entry name" value="GH"/>
</dbReference>
<keyword evidence="13" id="KW-1185">Reference proteome</keyword>
<dbReference type="SUPFAM" id="SSF54556">
    <property type="entry name" value="Chitinase insertion domain"/>
    <property type="match status" value="1"/>
</dbReference>
<comment type="caution">
    <text evidence="12">The sequence shown here is derived from an EMBL/GenBank/DDBJ whole genome shotgun (WGS) entry which is preliminary data.</text>
</comment>
<dbReference type="PROSITE" id="PS01095">
    <property type="entry name" value="GH18_1"/>
    <property type="match status" value="1"/>
</dbReference>